<dbReference type="Proteomes" id="UP000256269">
    <property type="component" value="Unassembled WGS sequence"/>
</dbReference>
<dbReference type="AlphaFoldDB" id="A0A3E0HBT3"/>
<accession>A0A3E0HBT3</accession>
<dbReference type="GO" id="GO:0005975">
    <property type="term" value="P:carbohydrate metabolic process"/>
    <property type="evidence" value="ECO:0007669"/>
    <property type="project" value="InterPro"/>
</dbReference>
<keyword evidence="4" id="KW-1185">Reference proteome</keyword>
<evidence type="ECO:0000313" key="4">
    <source>
        <dbReference type="Proteomes" id="UP000256269"/>
    </source>
</evidence>
<protein>
    <recommendedName>
        <fullName evidence="5">Polysaccharide deacetylase</fullName>
    </recommendedName>
</protein>
<evidence type="ECO:0008006" key="5">
    <source>
        <dbReference type="Google" id="ProtNLM"/>
    </source>
</evidence>
<evidence type="ECO:0000256" key="2">
    <source>
        <dbReference type="SAM" id="Phobius"/>
    </source>
</evidence>
<dbReference type="InterPro" id="IPR052740">
    <property type="entry name" value="CE4"/>
</dbReference>
<dbReference type="InterPro" id="IPR011330">
    <property type="entry name" value="Glyco_hydro/deAcase_b/a-brl"/>
</dbReference>
<evidence type="ECO:0000256" key="1">
    <source>
        <dbReference type="SAM" id="MobiDB-lite"/>
    </source>
</evidence>
<dbReference type="PANTHER" id="PTHR45985">
    <property type="match status" value="1"/>
</dbReference>
<keyword evidence="2" id="KW-1133">Transmembrane helix</keyword>
<sequence>MGLRQRWGWLTTAVALVLAVVVVIVMGQQSGQQTTAQPGPTTTTTNPGPITPAGQAGPAAGPTPALPAPTGPQPKWMHKLAPGEKPPQFILFSFDGGASGPHWEKVLPIAERTGAKVTAMLSGPYLIPDREKDEYTGPGHPTGTSEIGFGGSDADIRTRVAYLNRAAADGMEFGTHYNGHFCQGVEPSVGFWSTAGWNTELDQFFSFLKEIDGKGLKITPDMIKGGRTPCLEGNWDQLFPSMRAHGFVYDTSHVSFGVTWPTVDRGLWEFPLPEVRVPALDKNVVMMDYNFWYLLDGAQEGDDARGPEFTPIVLDTYRSVYQAAFNGNRAPLVIANHFNDWAGGAFSGAVEQFMSETCAKSETVCATYTQVIQWLQLQDPAVLTSLRALPAAHN</sequence>
<dbReference type="PANTHER" id="PTHR45985:SF3">
    <property type="entry name" value="CHITIN DEACETYLASE-LIKE 4"/>
    <property type="match status" value="1"/>
</dbReference>
<gene>
    <name evidence="3" type="ORF">BCF44_111166</name>
</gene>
<feature type="region of interest" description="Disordered" evidence="1">
    <location>
        <begin position="128"/>
        <end position="150"/>
    </location>
</feature>
<dbReference type="Gene3D" id="3.20.20.370">
    <property type="entry name" value="Glycoside hydrolase/deacetylase"/>
    <property type="match status" value="1"/>
</dbReference>
<dbReference type="SUPFAM" id="SSF88713">
    <property type="entry name" value="Glycoside hydrolase/deacetylase"/>
    <property type="match status" value="1"/>
</dbReference>
<organism evidence="3 4">
    <name type="scientific">Kutzneria buriramensis</name>
    <dbReference type="NCBI Taxonomy" id="1045776"/>
    <lineage>
        <taxon>Bacteria</taxon>
        <taxon>Bacillati</taxon>
        <taxon>Actinomycetota</taxon>
        <taxon>Actinomycetes</taxon>
        <taxon>Pseudonocardiales</taxon>
        <taxon>Pseudonocardiaceae</taxon>
        <taxon>Kutzneria</taxon>
    </lineage>
</organism>
<dbReference type="RefSeq" id="WP_116177890.1">
    <property type="nucleotide sequence ID" value="NZ_CP144375.1"/>
</dbReference>
<name>A0A3E0HBT3_9PSEU</name>
<feature type="region of interest" description="Disordered" evidence="1">
    <location>
        <begin position="30"/>
        <end position="72"/>
    </location>
</feature>
<evidence type="ECO:0000313" key="3">
    <source>
        <dbReference type="EMBL" id="REH41862.1"/>
    </source>
</evidence>
<keyword evidence="2" id="KW-0472">Membrane</keyword>
<keyword evidence="2" id="KW-0812">Transmembrane</keyword>
<dbReference type="EMBL" id="QUNO01000011">
    <property type="protein sequence ID" value="REH41862.1"/>
    <property type="molecule type" value="Genomic_DNA"/>
</dbReference>
<dbReference type="OrthoDB" id="438898at2"/>
<comment type="caution">
    <text evidence="3">The sequence shown here is derived from an EMBL/GenBank/DDBJ whole genome shotgun (WGS) entry which is preliminary data.</text>
</comment>
<proteinExistence type="predicted"/>
<reference evidence="3 4" key="1">
    <citation type="submission" date="2018-08" db="EMBL/GenBank/DDBJ databases">
        <title>Genomic Encyclopedia of Archaeal and Bacterial Type Strains, Phase II (KMG-II): from individual species to whole genera.</title>
        <authorList>
            <person name="Goeker M."/>
        </authorList>
    </citation>
    <scope>NUCLEOTIDE SEQUENCE [LARGE SCALE GENOMIC DNA]</scope>
    <source>
        <strain evidence="3 4">DSM 45791</strain>
    </source>
</reference>
<feature type="compositionally biased region" description="Low complexity" evidence="1">
    <location>
        <begin position="30"/>
        <end position="63"/>
    </location>
</feature>
<feature type="transmembrane region" description="Helical" evidence="2">
    <location>
        <begin position="7"/>
        <end position="27"/>
    </location>
</feature>